<name>A0A1R3L2B0_9ROSI</name>
<reference evidence="2" key="1">
    <citation type="submission" date="2013-09" db="EMBL/GenBank/DDBJ databases">
        <title>Corchorus olitorius genome sequencing.</title>
        <authorList>
            <person name="Alam M."/>
            <person name="Haque M.S."/>
            <person name="Islam M.S."/>
            <person name="Emdad E.M."/>
            <person name="Islam M.M."/>
            <person name="Ahmed B."/>
            <person name="Halim A."/>
            <person name="Hossen Q.M.M."/>
            <person name="Hossain M.Z."/>
            <person name="Ahmed R."/>
            <person name="Khan M.M."/>
            <person name="Islam R."/>
            <person name="Rashid M.M."/>
            <person name="Khan S.A."/>
            <person name="Rahman M.S."/>
            <person name="Alam M."/>
            <person name="Yahiya A.S."/>
            <person name="Khan M.S."/>
            <person name="Azam M.S."/>
            <person name="Haque T."/>
            <person name="Lashkar M.Z.H."/>
            <person name="Akhand A.I."/>
            <person name="Morshed G."/>
            <person name="Roy S."/>
            <person name="Uddin K.S."/>
            <person name="Rabeya T."/>
            <person name="Hossain A.S."/>
            <person name="Chowdhury A."/>
            <person name="Snigdha A.R."/>
            <person name="Mortoza M.S."/>
            <person name="Matin S.A."/>
            <person name="Hoque S.M.E."/>
            <person name="Islam M.K."/>
            <person name="Roy D.K."/>
            <person name="Haider R."/>
            <person name="Moosa M.M."/>
            <person name="Elias S.M."/>
            <person name="Hasan A.M."/>
            <person name="Jahan S."/>
            <person name="Shafiuddin M."/>
            <person name="Mahmood N."/>
            <person name="Shommy N.S."/>
        </authorList>
    </citation>
    <scope>NUCLEOTIDE SEQUENCE [LARGE SCALE GENOMIC DNA]</scope>
    <source>
        <strain evidence="2">cv. O-4</strain>
    </source>
</reference>
<proteinExistence type="predicted"/>
<sequence length="335" mass="33588">MLPTVALRIDDEARARYVLPLRAGCRVGHRQRYAVLIGEAIPVAGAGAHGRHGCIPAVGFGIHADGLVAPHVIDVDPGGGRVRCPQPEASVAVSQDSGAERHVVCKPGGGCGHRVASPLSSLAASPAVGTCPSVSPLASASGCPAICAIVASCVASSSTTLRPATFSVPSLCGRASSSGAALSMASSQSMAGSGSVNVKSVAAPLMSSSATCGRASASMVSTQARRRANARASLSFHASGESTWPRSSNQAMSGTPGRISALLLPSCVRPNSSPANSIGVPLEKNTVASSARVTRSRRAWMAGSSVGPSAPQLALQLSLWPSRLSSPLASLCLSA</sequence>
<dbReference type="Proteomes" id="UP000187203">
    <property type="component" value="Unassembled WGS sequence"/>
</dbReference>
<keyword evidence="2" id="KW-1185">Reference proteome</keyword>
<evidence type="ECO:0000313" key="2">
    <source>
        <dbReference type="Proteomes" id="UP000187203"/>
    </source>
</evidence>
<comment type="caution">
    <text evidence="1">The sequence shown here is derived from an EMBL/GenBank/DDBJ whole genome shotgun (WGS) entry which is preliminary data.</text>
</comment>
<gene>
    <name evidence="1" type="ORF">COLO4_01733</name>
</gene>
<dbReference type="EMBL" id="AWUE01004353">
    <property type="protein sequence ID" value="OMP13410.1"/>
    <property type="molecule type" value="Genomic_DNA"/>
</dbReference>
<organism evidence="1 2">
    <name type="scientific">Corchorus olitorius</name>
    <dbReference type="NCBI Taxonomy" id="93759"/>
    <lineage>
        <taxon>Eukaryota</taxon>
        <taxon>Viridiplantae</taxon>
        <taxon>Streptophyta</taxon>
        <taxon>Embryophyta</taxon>
        <taxon>Tracheophyta</taxon>
        <taxon>Spermatophyta</taxon>
        <taxon>Magnoliopsida</taxon>
        <taxon>eudicotyledons</taxon>
        <taxon>Gunneridae</taxon>
        <taxon>Pentapetalae</taxon>
        <taxon>rosids</taxon>
        <taxon>malvids</taxon>
        <taxon>Malvales</taxon>
        <taxon>Malvaceae</taxon>
        <taxon>Grewioideae</taxon>
        <taxon>Apeibeae</taxon>
        <taxon>Corchorus</taxon>
    </lineage>
</organism>
<evidence type="ECO:0000313" key="1">
    <source>
        <dbReference type="EMBL" id="OMP13410.1"/>
    </source>
</evidence>
<accession>A0A1R3L2B0</accession>
<dbReference type="AlphaFoldDB" id="A0A1R3L2B0"/>
<protein>
    <submittedName>
        <fullName evidence="1">Uncharacterized protein</fullName>
    </submittedName>
</protein>